<dbReference type="Proteomes" id="UP001515943">
    <property type="component" value="Unassembled WGS sequence"/>
</dbReference>
<reference evidence="3 4" key="1">
    <citation type="submission" date="2019-08" db="EMBL/GenBank/DDBJ databases">
        <title>Lentzea from Indian Himalayas.</title>
        <authorList>
            <person name="Mandal S."/>
            <person name="Mallick Gupta A."/>
            <person name="Maiti P.K."/>
            <person name="Sarkar J."/>
            <person name="Mandal S."/>
        </authorList>
    </citation>
    <scope>NUCLEOTIDE SEQUENCE [LARGE SCALE GENOMIC DNA]</scope>
    <source>
        <strain evidence="3 4">PSKA42</strain>
    </source>
</reference>
<dbReference type="EMBL" id="VSRL01000142">
    <property type="protein sequence ID" value="NKE60881.1"/>
    <property type="molecule type" value="Genomic_DNA"/>
</dbReference>
<feature type="domain" description="LTD" evidence="2">
    <location>
        <begin position="76"/>
        <end position="220"/>
    </location>
</feature>
<evidence type="ECO:0000259" key="2">
    <source>
        <dbReference type="PROSITE" id="PS51841"/>
    </source>
</evidence>
<dbReference type="InterPro" id="IPR001322">
    <property type="entry name" value="Lamin_tail_dom"/>
</dbReference>
<evidence type="ECO:0000256" key="1">
    <source>
        <dbReference type="SAM" id="MobiDB-lite"/>
    </source>
</evidence>
<dbReference type="InterPro" id="IPR036415">
    <property type="entry name" value="Lamin_tail_dom_sf"/>
</dbReference>
<dbReference type="SUPFAM" id="SSF74853">
    <property type="entry name" value="Lamin A/C globular tail domain"/>
    <property type="match status" value="1"/>
</dbReference>
<dbReference type="PROSITE" id="PS51841">
    <property type="entry name" value="LTD"/>
    <property type="match status" value="1"/>
</dbReference>
<proteinExistence type="predicted"/>
<organism evidence="3 4">
    <name type="scientific">Lentzea indica</name>
    <dbReference type="NCBI Taxonomy" id="2604800"/>
    <lineage>
        <taxon>Bacteria</taxon>
        <taxon>Bacillati</taxon>
        <taxon>Actinomycetota</taxon>
        <taxon>Actinomycetes</taxon>
        <taxon>Pseudonocardiales</taxon>
        <taxon>Pseudonocardiaceae</taxon>
        <taxon>Lentzea</taxon>
    </lineage>
</organism>
<gene>
    <name evidence="3" type="ORF">FXN61_30505</name>
</gene>
<keyword evidence="4" id="KW-1185">Reference proteome</keyword>
<evidence type="ECO:0000313" key="3">
    <source>
        <dbReference type="EMBL" id="NKE60881.1"/>
    </source>
</evidence>
<dbReference type="Gene3D" id="2.60.40.1260">
    <property type="entry name" value="Lamin Tail domain"/>
    <property type="match status" value="1"/>
</dbReference>
<feature type="region of interest" description="Disordered" evidence="1">
    <location>
        <begin position="178"/>
        <end position="233"/>
    </location>
</feature>
<dbReference type="Pfam" id="PF00932">
    <property type="entry name" value="LTD"/>
    <property type="match status" value="1"/>
</dbReference>
<evidence type="ECO:0000313" key="4">
    <source>
        <dbReference type="Proteomes" id="UP001515943"/>
    </source>
</evidence>
<protein>
    <submittedName>
        <fullName evidence="3">Lamin tail domain-containing protein</fullName>
    </submittedName>
</protein>
<comment type="caution">
    <text evidence="3">The sequence shown here is derived from an EMBL/GenBank/DDBJ whole genome shotgun (WGS) entry which is preliminary data.</text>
</comment>
<sequence>MPQEQDRRPLPLAECGQTAGVCPPAEGGAVRPPWAPPSHKSLAARTFGPLCAPAQGAKLRVVTTFGNSVATLALLAGSTFGSTPGVSPVKVNEISLGPAGFVELRNTGSTTADVGGWTVRSCAGGTARILATLSPNTVLPPGEYFVIVGSAFSGTVPNGLVVDTVDGSGVIARNRHGAHTDSVGLSSSSPCREDGPATPCDDSSLGRDSASRDTDHNATDFACRIPSPGENNP</sequence>
<name>A0ABX1FQE1_9PSEU</name>
<accession>A0ABX1FQE1</accession>
<feature type="compositionally biased region" description="Basic and acidic residues" evidence="1">
    <location>
        <begin position="209"/>
        <end position="218"/>
    </location>
</feature>